<accession>A0A9D5QCR1</accession>
<dbReference type="EMBL" id="WJKJ01000120">
    <property type="protein sequence ID" value="MBD3364317.1"/>
    <property type="molecule type" value="Genomic_DNA"/>
</dbReference>
<dbReference type="GO" id="GO:0016747">
    <property type="term" value="F:acyltransferase activity, transferring groups other than amino-acyl groups"/>
    <property type="evidence" value="ECO:0007669"/>
    <property type="project" value="InterPro"/>
</dbReference>
<dbReference type="InterPro" id="IPR016181">
    <property type="entry name" value="Acyl_CoA_acyltransferase"/>
</dbReference>
<dbReference type="AlphaFoldDB" id="A0A9D5QCR1"/>
<comment type="caution">
    <text evidence="2">The sequence shown here is derived from an EMBL/GenBank/DDBJ whole genome shotgun (WGS) entry which is preliminary data.</text>
</comment>
<dbReference type="SUPFAM" id="SSF55729">
    <property type="entry name" value="Acyl-CoA N-acyltransferases (Nat)"/>
    <property type="match status" value="1"/>
</dbReference>
<gene>
    <name evidence="2" type="ORF">GF359_03785</name>
</gene>
<name>A0A9D5QCR1_UNCW3</name>
<dbReference type="Proteomes" id="UP000630660">
    <property type="component" value="Unassembled WGS sequence"/>
</dbReference>
<evidence type="ECO:0000259" key="1">
    <source>
        <dbReference type="PROSITE" id="PS51186"/>
    </source>
</evidence>
<dbReference type="PANTHER" id="PTHR43072:SF52">
    <property type="entry name" value="GCN5-RELATED N-ACETYLTRANSFERASE"/>
    <property type="match status" value="1"/>
</dbReference>
<sequence length="169" mass="19607">MSTSTQSFYTNGRPVPVTHPVTHNPTMIEIKRLRQGDEVLAQEIVDKFWPEGRLNETFLSKQTNYLLAAYVDDAFAGFLYAFELDRLEQERPMMFFYSIDVLEKYRRQGIGKRLIEELNRICAQRNVSKMYVLTDEANTAALKLYQSTGGKRVMPDNVLFVYKEFADEG</sequence>
<dbReference type="PROSITE" id="PS51186">
    <property type="entry name" value="GNAT"/>
    <property type="match status" value="1"/>
</dbReference>
<dbReference type="PANTHER" id="PTHR43072">
    <property type="entry name" value="N-ACETYLTRANSFERASE"/>
    <property type="match status" value="1"/>
</dbReference>
<protein>
    <submittedName>
        <fullName evidence="2">GNAT family N-acetyltransferase</fullName>
    </submittedName>
</protein>
<proteinExistence type="predicted"/>
<organism evidence="2 3">
    <name type="scientific">candidate division WOR-3 bacterium</name>
    <dbReference type="NCBI Taxonomy" id="2052148"/>
    <lineage>
        <taxon>Bacteria</taxon>
        <taxon>Bacteria division WOR-3</taxon>
    </lineage>
</organism>
<dbReference type="Gene3D" id="3.40.630.30">
    <property type="match status" value="1"/>
</dbReference>
<dbReference type="InterPro" id="IPR000182">
    <property type="entry name" value="GNAT_dom"/>
</dbReference>
<evidence type="ECO:0000313" key="2">
    <source>
        <dbReference type="EMBL" id="MBD3364317.1"/>
    </source>
</evidence>
<dbReference type="CDD" id="cd04301">
    <property type="entry name" value="NAT_SF"/>
    <property type="match status" value="1"/>
</dbReference>
<evidence type="ECO:0000313" key="3">
    <source>
        <dbReference type="Proteomes" id="UP000630660"/>
    </source>
</evidence>
<dbReference type="Pfam" id="PF00583">
    <property type="entry name" value="Acetyltransf_1"/>
    <property type="match status" value="1"/>
</dbReference>
<feature type="domain" description="N-acetyltransferase" evidence="1">
    <location>
        <begin position="28"/>
        <end position="167"/>
    </location>
</feature>
<reference evidence="2" key="1">
    <citation type="submission" date="2019-11" db="EMBL/GenBank/DDBJ databases">
        <title>Microbial mats filling the niche in hypersaline microbial mats.</title>
        <authorList>
            <person name="Wong H.L."/>
            <person name="Macleod F.I."/>
            <person name="White R.A. III"/>
            <person name="Burns B.P."/>
        </authorList>
    </citation>
    <scope>NUCLEOTIDE SEQUENCE</scope>
    <source>
        <strain evidence="2">Bin_327</strain>
    </source>
</reference>